<dbReference type="PANTHER" id="PTHR24559">
    <property type="entry name" value="TRANSPOSON TY3-I GAG-POL POLYPROTEIN"/>
    <property type="match status" value="1"/>
</dbReference>
<reference evidence="1 2" key="1">
    <citation type="submission" date="2019-08" db="EMBL/GenBank/DDBJ databases">
        <title>Whole genome of Aphis craccivora.</title>
        <authorList>
            <person name="Voronova N.V."/>
            <person name="Shulinski R.S."/>
            <person name="Bandarenka Y.V."/>
            <person name="Zhorov D.G."/>
            <person name="Warner D."/>
        </authorList>
    </citation>
    <scope>NUCLEOTIDE SEQUENCE [LARGE SCALE GENOMIC DNA]</scope>
    <source>
        <strain evidence="1">180601</strain>
        <tissue evidence="1">Whole Body</tissue>
    </source>
</reference>
<evidence type="ECO:0000313" key="1">
    <source>
        <dbReference type="EMBL" id="KAF0698932.1"/>
    </source>
</evidence>
<dbReference type="Gene3D" id="3.10.10.10">
    <property type="entry name" value="HIV Type 1 Reverse Transcriptase, subunit A, domain 1"/>
    <property type="match status" value="1"/>
</dbReference>
<keyword evidence="2" id="KW-1185">Reference proteome</keyword>
<protein>
    <submittedName>
        <fullName evidence="1">Uncharacterized protein</fullName>
    </submittedName>
</protein>
<dbReference type="InterPro" id="IPR043502">
    <property type="entry name" value="DNA/RNA_pol_sf"/>
</dbReference>
<dbReference type="GO" id="GO:0071897">
    <property type="term" value="P:DNA biosynthetic process"/>
    <property type="evidence" value="ECO:0007669"/>
    <property type="project" value="UniProtKB-ARBA"/>
</dbReference>
<comment type="caution">
    <text evidence="1">The sequence shown here is derived from an EMBL/GenBank/DDBJ whole genome shotgun (WGS) entry which is preliminary data.</text>
</comment>
<evidence type="ECO:0000313" key="2">
    <source>
        <dbReference type="Proteomes" id="UP000478052"/>
    </source>
</evidence>
<proteinExistence type="predicted"/>
<sequence length="75" mass="8794">MEEIDTQIKQMEKDDIIEPSFSPWNAPLLLVKKKRDASQEEKFRIVVNFRALNNVTINEYHPLPNITEILDQLGQ</sequence>
<dbReference type="AlphaFoldDB" id="A0A6G0VLS3"/>
<feature type="non-terminal residue" evidence="1">
    <location>
        <position position="75"/>
    </location>
</feature>
<dbReference type="EMBL" id="VUJU01014913">
    <property type="protein sequence ID" value="KAF0698932.1"/>
    <property type="molecule type" value="Genomic_DNA"/>
</dbReference>
<name>A0A6G0VLS3_APHCR</name>
<dbReference type="SUPFAM" id="SSF56672">
    <property type="entry name" value="DNA/RNA polymerases"/>
    <property type="match status" value="1"/>
</dbReference>
<organism evidence="1 2">
    <name type="scientific">Aphis craccivora</name>
    <name type="common">Cowpea aphid</name>
    <dbReference type="NCBI Taxonomy" id="307492"/>
    <lineage>
        <taxon>Eukaryota</taxon>
        <taxon>Metazoa</taxon>
        <taxon>Ecdysozoa</taxon>
        <taxon>Arthropoda</taxon>
        <taxon>Hexapoda</taxon>
        <taxon>Insecta</taxon>
        <taxon>Pterygota</taxon>
        <taxon>Neoptera</taxon>
        <taxon>Paraneoptera</taxon>
        <taxon>Hemiptera</taxon>
        <taxon>Sternorrhyncha</taxon>
        <taxon>Aphidomorpha</taxon>
        <taxon>Aphidoidea</taxon>
        <taxon>Aphididae</taxon>
        <taxon>Aphidini</taxon>
        <taxon>Aphis</taxon>
        <taxon>Aphis</taxon>
    </lineage>
</organism>
<dbReference type="PANTHER" id="PTHR24559:SF435">
    <property type="entry name" value="RIBONUCLEASE H"/>
    <property type="match status" value="1"/>
</dbReference>
<gene>
    <name evidence="1" type="ORF">FWK35_00030627</name>
</gene>
<accession>A0A6G0VLS3</accession>
<dbReference type="InterPro" id="IPR053134">
    <property type="entry name" value="RNA-dir_DNA_polymerase"/>
</dbReference>
<dbReference type="Proteomes" id="UP000478052">
    <property type="component" value="Unassembled WGS sequence"/>
</dbReference>
<dbReference type="OrthoDB" id="420169at2759"/>